<dbReference type="InterPro" id="IPR021109">
    <property type="entry name" value="Peptidase_aspartic_dom_sf"/>
</dbReference>
<dbReference type="CDD" id="cd05483">
    <property type="entry name" value="retropepsin_like_bacteria"/>
    <property type="match status" value="1"/>
</dbReference>
<keyword evidence="2" id="KW-0732">Signal</keyword>
<feature type="chain" id="PRO_5031263638" evidence="2">
    <location>
        <begin position="25"/>
        <end position="155"/>
    </location>
</feature>
<proteinExistence type="predicted"/>
<sequence>MSLPLPLRLLPVLVASLTGGVAPAGGVASLSRPDRAGPVLRVAQAPDGLFRLSLPVGGATVRFVIDTGANVVVLTPRDAARIGARPLAASGQRLRTAAGDSAMVETRIEGLSIAGRRLGPLRAVIAPGAPASLLGQNVLGQIESVTLRGDRLELR</sequence>
<organism evidence="4 5">
    <name type="scientific">Sphingomonas abaci</name>
    <dbReference type="NCBI Taxonomy" id="237611"/>
    <lineage>
        <taxon>Bacteria</taxon>
        <taxon>Pseudomonadati</taxon>
        <taxon>Pseudomonadota</taxon>
        <taxon>Alphaproteobacteria</taxon>
        <taxon>Sphingomonadales</taxon>
        <taxon>Sphingomonadaceae</taxon>
        <taxon>Sphingomonas</taxon>
    </lineage>
</organism>
<protein>
    <submittedName>
        <fullName evidence="4">Aspartyl protease family protein</fullName>
    </submittedName>
</protein>
<evidence type="ECO:0000256" key="2">
    <source>
        <dbReference type="SAM" id="SignalP"/>
    </source>
</evidence>
<gene>
    <name evidence="4" type="ORF">GGQ96_001690</name>
</gene>
<dbReference type="GO" id="GO:0004190">
    <property type="term" value="F:aspartic-type endopeptidase activity"/>
    <property type="evidence" value="ECO:0007669"/>
    <property type="project" value="InterPro"/>
</dbReference>
<dbReference type="SUPFAM" id="SSF50630">
    <property type="entry name" value="Acid proteases"/>
    <property type="match status" value="1"/>
</dbReference>
<dbReference type="PROSITE" id="PS50175">
    <property type="entry name" value="ASP_PROT_RETROV"/>
    <property type="match status" value="1"/>
</dbReference>
<dbReference type="EMBL" id="JACHNY010000003">
    <property type="protein sequence ID" value="MBB4617562.1"/>
    <property type="molecule type" value="Genomic_DNA"/>
</dbReference>
<dbReference type="InterPro" id="IPR011969">
    <property type="entry name" value="Clan_AA_Asp_peptidase_C"/>
</dbReference>
<evidence type="ECO:0000259" key="3">
    <source>
        <dbReference type="PROSITE" id="PS50175"/>
    </source>
</evidence>
<comment type="caution">
    <text evidence="4">The sequence shown here is derived from an EMBL/GenBank/DDBJ whole genome shotgun (WGS) entry which is preliminary data.</text>
</comment>
<dbReference type="Pfam" id="PF13975">
    <property type="entry name" value="gag-asp_proteas"/>
    <property type="match status" value="1"/>
</dbReference>
<dbReference type="GO" id="GO:0006508">
    <property type="term" value="P:proteolysis"/>
    <property type="evidence" value="ECO:0007669"/>
    <property type="project" value="UniProtKB-KW"/>
</dbReference>
<accession>A0A7W7AK65</accession>
<feature type="signal peptide" evidence="2">
    <location>
        <begin position="1"/>
        <end position="24"/>
    </location>
</feature>
<dbReference type="InterPro" id="IPR001995">
    <property type="entry name" value="Peptidase_A2_cat"/>
</dbReference>
<feature type="domain" description="Peptidase A2" evidence="3">
    <location>
        <begin position="61"/>
        <end position="138"/>
    </location>
</feature>
<name>A0A7W7AK65_9SPHN</name>
<keyword evidence="4" id="KW-0645">Protease</keyword>
<dbReference type="AlphaFoldDB" id="A0A7W7AK65"/>
<reference evidence="4 5" key="1">
    <citation type="submission" date="2020-08" db="EMBL/GenBank/DDBJ databases">
        <title>Genomic Encyclopedia of Type Strains, Phase IV (KMG-IV): sequencing the most valuable type-strain genomes for metagenomic binning, comparative biology and taxonomic classification.</title>
        <authorList>
            <person name="Goeker M."/>
        </authorList>
    </citation>
    <scope>NUCLEOTIDE SEQUENCE [LARGE SCALE GENOMIC DNA]</scope>
    <source>
        <strain evidence="4 5">DSM 15867</strain>
    </source>
</reference>
<dbReference type="InterPro" id="IPR034122">
    <property type="entry name" value="Retropepsin-like_bacterial"/>
</dbReference>
<dbReference type="Proteomes" id="UP000574769">
    <property type="component" value="Unassembled WGS sequence"/>
</dbReference>
<evidence type="ECO:0000313" key="4">
    <source>
        <dbReference type="EMBL" id="MBB4617562.1"/>
    </source>
</evidence>
<evidence type="ECO:0000313" key="5">
    <source>
        <dbReference type="Proteomes" id="UP000574769"/>
    </source>
</evidence>
<dbReference type="Gene3D" id="2.40.70.10">
    <property type="entry name" value="Acid Proteases"/>
    <property type="match status" value="1"/>
</dbReference>
<dbReference type="NCBIfam" id="TIGR02281">
    <property type="entry name" value="clan_AA_DTGA"/>
    <property type="match status" value="1"/>
</dbReference>
<dbReference type="RefSeq" id="WP_184113521.1">
    <property type="nucleotide sequence ID" value="NZ_JACHNY010000003.1"/>
</dbReference>
<keyword evidence="5" id="KW-1185">Reference proteome</keyword>
<evidence type="ECO:0000256" key="1">
    <source>
        <dbReference type="ARBA" id="ARBA00022801"/>
    </source>
</evidence>
<keyword evidence="1" id="KW-0378">Hydrolase</keyword>